<dbReference type="SUPFAM" id="SSF142338">
    <property type="entry name" value="CofD-like"/>
    <property type="match status" value="1"/>
</dbReference>
<sequence>MDESVTRKIHMPDQIRLERCRQNPAKGPAILFFSGGSALRETSRQLIHYTHNSIHLITPFDSGGSSAVLRRAFSMPAVGDIRNRLMALADQSVHGNNGVYALFTHRLSKRSSQKELRRELERMENGSHFLIHVIPGIMNDIVRQYMTAFMRYMPDDFNLAGASVGNLILTAGYLASDREMEQVIETFSELARVRGKVFPVVDLDLHLAARLGDGSIVVGQHLMTGKEAAPLSSPIKQLWLTRSLDVEAPVHHPIQKGSRDRIAAADLICYPPGSFYSSVVANLLPEGVGQAIAENPCFKVFVPSTGHDPEAEGLSVADRTVILLEHLRASGAPEGGRVLDGVLLDLEKGEYDGGVDVDKLRELGLEVLDSRLVSEDSAPDLDGHLLTKVLVSLAR</sequence>
<evidence type="ECO:0000313" key="2">
    <source>
        <dbReference type="Proteomes" id="UP001053296"/>
    </source>
</evidence>
<dbReference type="Gene3D" id="3.40.50.10680">
    <property type="entry name" value="CofD-like domains"/>
    <property type="match status" value="1"/>
</dbReference>
<gene>
    <name evidence="1" type="ORF">PSDVSF_09940</name>
</gene>
<evidence type="ECO:0008006" key="3">
    <source>
        <dbReference type="Google" id="ProtNLM"/>
    </source>
</evidence>
<dbReference type="PANTHER" id="PTHR31240:SF0">
    <property type="entry name" value="MATERNAL EFFECT EMBRYO ARREST 18"/>
    <property type="match status" value="1"/>
</dbReference>
<dbReference type="CDD" id="cd07187">
    <property type="entry name" value="YvcK_like"/>
    <property type="match status" value="1"/>
</dbReference>
<dbReference type="InterPro" id="IPR038136">
    <property type="entry name" value="CofD-like_dom_sf"/>
</dbReference>
<dbReference type="PANTHER" id="PTHR31240">
    <property type="entry name" value="MATERNAL EFFECT EMBRYO ARREST 18"/>
    <property type="match status" value="1"/>
</dbReference>
<evidence type="ECO:0000313" key="1">
    <source>
        <dbReference type="EMBL" id="BCS87752.1"/>
    </source>
</evidence>
<reference evidence="1" key="1">
    <citation type="journal article" date="2022" name="Arch. Microbiol.">
        <title>Pseudodesulfovibrio sediminis sp. nov., a mesophilic and neutrophilic sulfate-reducing bacterium isolated from sediment of a brackish lake.</title>
        <authorList>
            <person name="Takahashi A."/>
            <person name="Kojima H."/>
            <person name="Watanabe M."/>
            <person name="Fukui M."/>
        </authorList>
    </citation>
    <scope>NUCLEOTIDE SEQUENCE</scope>
    <source>
        <strain evidence="1">SF6</strain>
    </source>
</reference>
<protein>
    <recommendedName>
        <fullName evidence="3">GAK system CofD-like protein</fullName>
    </recommendedName>
</protein>
<dbReference type="Pfam" id="PF01933">
    <property type="entry name" value="CofD"/>
    <property type="match status" value="1"/>
</dbReference>
<name>A0ABN6EQK7_9BACT</name>
<accession>A0ABN6EQK7</accession>
<proteinExistence type="predicted"/>
<keyword evidence="2" id="KW-1185">Reference proteome</keyword>
<dbReference type="InterPro" id="IPR027591">
    <property type="entry name" value="CofD-rel_GAK"/>
</dbReference>
<dbReference type="Proteomes" id="UP001053296">
    <property type="component" value="Chromosome"/>
</dbReference>
<dbReference type="NCBIfam" id="TIGR04357">
    <property type="entry name" value="CofD_rel_GAK"/>
    <property type="match status" value="1"/>
</dbReference>
<organism evidence="1 2">
    <name type="scientific">Pseudodesulfovibrio sediminis</name>
    <dbReference type="NCBI Taxonomy" id="2810563"/>
    <lineage>
        <taxon>Bacteria</taxon>
        <taxon>Pseudomonadati</taxon>
        <taxon>Thermodesulfobacteriota</taxon>
        <taxon>Desulfovibrionia</taxon>
        <taxon>Desulfovibrionales</taxon>
        <taxon>Desulfovibrionaceae</taxon>
    </lineage>
</organism>
<dbReference type="InterPro" id="IPR002882">
    <property type="entry name" value="CofD"/>
</dbReference>
<dbReference type="EMBL" id="AP024485">
    <property type="protein sequence ID" value="BCS87752.1"/>
    <property type="molecule type" value="Genomic_DNA"/>
</dbReference>